<dbReference type="GO" id="GO:0008233">
    <property type="term" value="F:peptidase activity"/>
    <property type="evidence" value="ECO:0007669"/>
    <property type="project" value="InterPro"/>
</dbReference>
<accession>A0A4R6STI0</accession>
<dbReference type="GO" id="GO:0006508">
    <property type="term" value="P:proteolysis"/>
    <property type="evidence" value="ECO:0007669"/>
    <property type="project" value="InterPro"/>
</dbReference>
<dbReference type="OrthoDB" id="9796770at2"/>
<gene>
    <name evidence="5" type="ORF">ATK78_2827</name>
</gene>
<dbReference type="Gene3D" id="3.40.50.1820">
    <property type="entry name" value="alpha/beta hydrolase"/>
    <property type="match status" value="1"/>
</dbReference>
<dbReference type="PANTHER" id="PTHR43798">
    <property type="entry name" value="MONOACYLGLYCEROL LIPASE"/>
    <property type="match status" value="1"/>
</dbReference>
<dbReference type="Proteomes" id="UP000295620">
    <property type="component" value="Unassembled WGS sequence"/>
</dbReference>
<dbReference type="InterPro" id="IPR029058">
    <property type="entry name" value="AB_hydrolase_fold"/>
</dbReference>
<evidence type="ECO:0000256" key="1">
    <source>
        <dbReference type="ARBA" id="ARBA00010088"/>
    </source>
</evidence>
<evidence type="ECO:0000313" key="6">
    <source>
        <dbReference type="Proteomes" id="UP000295620"/>
    </source>
</evidence>
<sequence length="324" mass="37295">MKDKKASTIQILTLFIFILFSNNLFAQSQPTYDTVSVGNIKQVISYSGNKDLPLLLFLHGGPGSSRMKQAEVFSNVLQKHFLVVQWDQRDAGRTLALNKSSVPITVKLMENDTYELIKLLLKKFNHRRLYLVGESWGTVLGFKMAEKHPELLNAYIAFSPVVNQTKSEQILLDKLKLDAKEKGNTQAQNELNTVKIPFSNYQQLYYSRKWMFSYDGHPFADKDTTALKQYIDDWSKTWMPTWNEAIRQNLFVALPKVSCPVYFFLGEKDLQTNFNVAKDYFTILKAPKKNIFSFESAGHSVLTEEAEQVQKLIVEEILNKIDKQ</sequence>
<comment type="caution">
    <text evidence="5">The sequence shown here is derived from an EMBL/GenBank/DDBJ whole genome shotgun (WGS) entry which is preliminary data.</text>
</comment>
<dbReference type="InterPro" id="IPR050266">
    <property type="entry name" value="AB_hydrolase_sf"/>
</dbReference>
<dbReference type="InterPro" id="IPR000073">
    <property type="entry name" value="AB_hydrolase_1"/>
</dbReference>
<feature type="signal peptide" evidence="3">
    <location>
        <begin position="1"/>
        <end position="26"/>
    </location>
</feature>
<dbReference type="InterPro" id="IPR002410">
    <property type="entry name" value="Peptidase_S33"/>
</dbReference>
<feature type="domain" description="AB hydrolase-1" evidence="4">
    <location>
        <begin position="53"/>
        <end position="301"/>
    </location>
</feature>
<dbReference type="Pfam" id="PF00561">
    <property type="entry name" value="Abhydrolase_1"/>
    <property type="match status" value="1"/>
</dbReference>
<keyword evidence="6" id="KW-1185">Reference proteome</keyword>
<dbReference type="SUPFAM" id="SSF53474">
    <property type="entry name" value="alpha/beta-Hydrolases"/>
    <property type="match status" value="1"/>
</dbReference>
<protein>
    <submittedName>
        <fullName evidence="5">Pimeloyl-ACP methyl ester carboxylesterase</fullName>
    </submittedName>
</protein>
<dbReference type="AlphaFoldDB" id="A0A4R6STI0"/>
<organism evidence="5 6">
    <name type="scientific">Pedobacter metabolipauper</name>
    <dbReference type="NCBI Taxonomy" id="425513"/>
    <lineage>
        <taxon>Bacteria</taxon>
        <taxon>Pseudomonadati</taxon>
        <taxon>Bacteroidota</taxon>
        <taxon>Sphingobacteriia</taxon>
        <taxon>Sphingobacteriales</taxon>
        <taxon>Sphingobacteriaceae</taxon>
        <taxon>Pedobacter</taxon>
    </lineage>
</organism>
<dbReference type="RefSeq" id="WP_133576701.1">
    <property type="nucleotide sequence ID" value="NZ_SNYC01000005.1"/>
</dbReference>
<name>A0A4R6STI0_9SPHI</name>
<comment type="similarity">
    <text evidence="1">Belongs to the peptidase S33 family.</text>
</comment>
<feature type="chain" id="PRO_5020882408" evidence="3">
    <location>
        <begin position="27"/>
        <end position="324"/>
    </location>
</feature>
<evidence type="ECO:0000256" key="2">
    <source>
        <dbReference type="ARBA" id="ARBA00022801"/>
    </source>
</evidence>
<keyword evidence="2" id="KW-0378">Hydrolase</keyword>
<evidence type="ECO:0000259" key="4">
    <source>
        <dbReference type="Pfam" id="PF00561"/>
    </source>
</evidence>
<evidence type="ECO:0000256" key="3">
    <source>
        <dbReference type="SAM" id="SignalP"/>
    </source>
</evidence>
<proteinExistence type="inferred from homology"/>
<dbReference type="EMBL" id="SNYC01000005">
    <property type="protein sequence ID" value="TDQ08318.1"/>
    <property type="molecule type" value="Genomic_DNA"/>
</dbReference>
<reference evidence="5 6" key="1">
    <citation type="submission" date="2019-03" db="EMBL/GenBank/DDBJ databases">
        <title>Genomic Encyclopedia of Archaeal and Bacterial Type Strains, Phase II (KMG-II): from individual species to whole genera.</title>
        <authorList>
            <person name="Goeker M."/>
        </authorList>
    </citation>
    <scope>NUCLEOTIDE SEQUENCE [LARGE SCALE GENOMIC DNA]</scope>
    <source>
        <strain evidence="5 6">DSM 19035</strain>
    </source>
</reference>
<evidence type="ECO:0000313" key="5">
    <source>
        <dbReference type="EMBL" id="TDQ08318.1"/>
    </source>
</evidence>
<dbReference type="PRINTS" id="PR00793">
    <property type="entry name" value="PROAMNOPTASE"/>
</dbReference>
<keyword evidence="3" id="KW-0732">Signal</keyword>